<dbReference type="FunFam" id="3.40.50.980:FF:000001">
    <property type="entry name" value="Non-ribosomal peptide synthetase"/>
    <property type="match status" value="1"/>
</dbReference>
<dbReference type="InterPro" id="IPR006162">
    <property type="entry name" value="Ppantetheine_attach_site"/>
</dbReference>
<keyword evidence="4" id="KW-0597">Phosphoprotein</keyword>
<keyword evidence="7" id="KW-0436">Ligase</keyword>
<dbReference type="PROSITE" id="PS00012">
    <property type="entry name" value="PHOSPHOPANTETHEINE"/>
    <property type="match status" value="2"/>
</dbReference>
<comment type="cofactor">
    <cofactor evidence="1">
        <name>pantetheine 4'-phosphate</name>
        <dbReference type="ChEBI" id="CHEBI:47942"/>
    </cofactor>
</comment>
<dbReference type="PROSITE" id="PS50075">
    <property type="entry name" value="CARRIER"/>
    <property type="match status" value="2"/>
</dbReference>
<evidence type="ECO:0000256" key="1">
    <source>
        <dbReference type="ARBA" id="ARBA00001957"/>
    </source>
</evidence>
<dbReference type="FunFam" id="3.30.300.30:FF:000010">
    <property type="entry name" value="Enterobactin synthetase component F"/>
    <property type="match status" value="1"/>
</dbReference>
<feature type="region of interest" description="Disordered" evidence="5">
    <location>
        <begin position="1278"/>
        <end position="1302"/>
    </location>
</feature>
<dbReference type="FunFam" id="1.10.1200.10:FF:000005">
    <property type="entry name" value="Nonribosomal peptide synthetase 1"/>
    <property type="match status" value="2"/>
</dbReference>
<dbReference type="Pfam" id="PF00501">
    <property type="entry name" value="AMP-binding"/>
    <property type="match status" value="1"/>
</dbReference>
<comment type="similarity">
    <text evidence="2">Belongs to the ATP-dependent AMP-binding enzyme family.</text>
</comment>
<dbReference type="PANTHER" id="PTHR45527:SF1">
    <property type="entry name" value="FATTY ACID SYNTHASE"/>
    <property type="match status" value="1"/>
</dbReference>
<reference evidence="7" key="1">
    <citation type="journal article" date="2013" name="Proc. Natl. Acad. Sci. U.S.A.">
        <title>Mapping gene clusters within arrayed metagenomic libraries to expand the structural diversity of biomedically relevant natural products.</title>
        <authorList>
            <person name="Owen J.G."/>
            <person name="Reddy B.V."/>
            <person name="Ternei M.A."/>
            <person name="Charlop-Powers Z."/>
            <person name="Calle P.Y."/>
            <person name="Kim J.H."/>
            <person name="Brady S.F."/>
        </authorList>
    </citation>
    <scope>NUCLEOTIDE SEQUENCE</scope>
</reference>
<evidence type="ECO:0000256" key="4">
    <source>
        <dbReference type="ARBA" id="ARBA00022553"/>
    </source>
</evidence>
<protein>
    <submittedName>
        <fullName evidence="7">Long-chain-fatty-acid--CoA ligase</fullName>
        <ecNumber evidence="7">6.2.1.3</ecNumber>
    </submittedName>
</protein>
<dbReference type="InterPro" id="IPR045851">
    <property type="entry name" value="AMP-bd_C_sf"/>
</dbReference>
<dbReference type="Gene3D" id="3.40.50.980">
    <property type="match status" value="2"/>
</dbReference>
<dbReference type="InterPro" id="IPR025110">
    <property type="entry name" value="AMP-bd_C"/>
</dbReference>
<dbReference type="InterPro" id="IPR020845">
    <property type="entry name" value="AMP-binding_CS"/>
</dbReference>
<dbReference type="CDD" id="cd05930">
    <property type="entry name" value="A_NRPS"/>
    <property type="match status" value="1"/>
</dbReference>
<accession>S5TNB2</accession>
<feature type="compositionally biased region" description="Basic and acidic residues" evidence="5">
    <location>
        <begin position="1279"/>
        <end position="1295"/>
    </location>
</feature>
<dbReference type="PANTHER" id="PTHR45527">
    <property type="entry name" value="NONRIBOSOMAL PEPTIDE SYNTHETASE"/>
    <property type="match status" value="1"/>
</dbReference>
<dbReference type="InterPro" id="IPR001242">
    <property type="entry name" value="Condensation_dom"/>
</dbReference>
<dbReference type="CDD" id="cd19531">
    <property type="entry name" value="LCL_NRPS-like"/>
    <property type="match status" value="1"/>
</dbReference>
<dbReference type="GO" id="GO:0044550">
    <property type="term" value="P:secondary metabolite biosynthetic process"/>
    <property type="evidence" value="ECO:0007669"/>
    <property type="project" value="UniProtKB-ARBA"/>
</dbReference>
<dbReference type="Gene3D" id="3.30.559.30">
    <property type="entry name" value="Nonribosomal peptide synthetase, condensation domain"/>
    <property type="match status" value="1"/>
</dbReference>
<organism evidence="7">
    <name type="scientific">uncultured bacterium esnapd22</name>
    <dbReference type="NCBI Taxonomy" id="1366604"/>
    <lineage>
        <taxon>Bacteria</taxon>
        <taxon>environmental samples</taxon>
    </lineage>
</organism>
<feature type="domain" description="Carrier" evidence="6">
    <location>
        <begin position="177"/>
        <end position="252"/>
    </location>
</feature>
<dbReference type="SUPFAM" id="SSF52777">
    <property type="entry name" value="CoA-dependent acyltransferases"/>
    <property type="match status" value="2"/>
</dbReference>
<dbReference type="Gene3D" id="1.10.1200.10">
    <property type="entry name" value="ACP-like"/>
    <property type="match status" value="2"/>
</dbReference>
<dbReference type="FunFam" id="2.30.38.10:FF:000001">
    <property type="entry name" value="Non-ribosomal peptide synthetase PvdI"/>
    <property type="match status" value="1"/>
</dbReference>
<dbReference type="SUPFAM" id="SSF47336">
    <property type="entry name" value="ACP-like"/>
    <property type="match status" value="2"/>
</dbReference>
<evidence type="ECO:0000313" key="7">
    <source>
        <dbReference type="EMBL" id="AGS49928.1"/>
    </source>
</evidence>
<keyword evidence="3" id="KW-0596">Phosphopantetheine</keyword>
<dbReference type="InterPro" id="IPR010071">
    <property type="entry name" value="AA_adenyl_dom"/>
</dbReference>
<dbReference type="GO" id="GO:0043041">
    <property type="term" value="P:amino acid activation for nonribosomal peptide biosynthetic process"/>
    <property type="evidence" value="ECO:0007669"/>
    <property type="project" value="TreeGrafter"/>
</dbReference>
<dbReference type="SMART" id="SM00823">
    <property type="entry name" value="PKS_PP"/>
    <property type="match status" value="2"/>
</dbReference>
<dbReference type="Pfam" id="PF13193">
    <property type="entry name" value="AMP-binding_C"/>
    <property type="match status" value="2"/>
</dbReference>
<dbReference type="SUPFAM" id="SSF56801">
    <property type="entry name" value="Acetyl-CoA synthetase-like"/>
    <property type="match status" value="2"/>
</dbReference>
<dbReference type="FunFam" id="3.40.50.12780:FF:000012">
    <property type="entry name" value="Non-ribosomal peptide synthetase"/>
    <property type="match status" value="1"/>
</dbReference>
<evidence type="ECO:0000259" key="6">
    <source>
        <dbReference type="PROSITE" id="PS50075"/>
    </source>
</evidence>
<dbReference type="Gene3D" id="3.30.300.30">
    <property type="match status" value="2"/>
</dbReference>
<evidence type="ECO:0000256" key="5">
    <source>
        <dbReference type="SAM" id="MobiDB-lite"/>
    </source>
</evidence>
<evidence type="ECO:0000256" key="3">
    <source>
        <dbReference type="ARBA" id="ARBA00022450"/>
    </source>
</evidence>
<feature type="region of interest" description="Disordered" evidence="5">
    <location>
        <begin position="872"/>
        <end position="898"/>
    </location>
</feature>
<feature type="region of interest" description="Disordered" evidence="5">
    <location>
        <begin position="252"/>
        <end position="275"/>
    </location>
</feature>
<proteinExistence type="inferred from homology"/>
<dbReference type="Pfam" id="PF00550">
    <property type="entry name" value="PP-binding"/>
    <property type="match status" value="2"/>
</dbReference>
<dbReference type="InterPro" id="IPR036736">
    <property type="entry name" value="ACP-like_sf"/>
</dbReference>
<dbReference type="EC" id="6.2.1.3" evidence="7"/>
<dbReference type="GO" id="GO:0004467">
    <property type="term" value="F:long-chain fatty acid-CoA ligase activity"/>
    <property type="evidence" value="ECO:0007669"/>
    <property type="project" value="UniProtKB-EC"/>
</dbReference>
<dbReference type="GO" id="GO:0005737">
    <property type="term" value="C:cytoplasm"/>
    <property type="evidence" value="ECO:0007669"/>
    <property type="project" value="TreeGrafter"/>
</dbReference>
<dbReference type="InterPro" id="IPR023213">
    <property type="entry name" value="CAT-like_dom_sf"/>
</dbReference>
<dbReference type="EMBL" id="KF264562">
    <property type="protein sequence ID" value="AGS49928.1"/>
    <property type="molecule type" value="Genomic_DNA"/>
</dbReference>
<dbReference type="Gene3D" id="2.30.38.10">
    <property type="entry name" value="Luciferase, Domain 3"/>
    <property type="match status" value="2"/>
</dbReference>
<dbReference type="NCBIfam" id="TIGR01733">
    <property type="entry name" value="AA-adenyl-dom"/>
    <property type="match status" value="1"/>
</dbReference>
<sequence>MRPVPPGVPGEIFVAGVGLSRGYLHRAGLTAERFVPDPFSAVPGGRLYRTGDRARWLPSGELDFLGRVDEQVKVRGFRIEPAEVEAALLENPRVREGVVVVRGAGEHRQLVAYVTGRGEPPTVAQIRAHLRDRLPEHMVPGAFVTLPALPLLPSGKVDRRSLPEPAESAERERVYEGPRTETEALLCAIWAEVLGVERVGVHDRFFELGGHSLLVLQVADRVNRALGIDVSPRFFFEKLDLAAAARDLASGLREARGPAEPRPGPRPGPRGHDGTAPLSFGQGRLWFLDRLGQAGAAYHVPAVFRLRGALDADALRRALAGVMARHEVLRMTLEAGGGEGVQRIAPSAEPAFTVEPFAGDADALRERIRREVLSPIDLARGPLWRALLLRAAADDHVLVLTLHHAVTDGWSMGVLFHELQALYAAALAGEDADLPDLPIQYADYAIWQRERMQGAVLERELDWWRERLAGVGGGTELPADRPRPAHPGHRGAQRAFALPRPVADALRRLGQDEHATPYMVMLAGFGALLASQTGRADVVVGTPVAGRTHEELEDLIGFFVNTLVLRTDLGGDPTFREAVRRVRGVTVDAYEHQEVPFETLVDVLQPQRDTSRNPLFQVMFTFQAATTTAPLALRGVRVEPEGVDMGTVQYDVDLVLVEEAEGVRGVLRYAEKLFDAATIGRLVERYLRLLEDAAADPDARLSAVAAPRGAEREQLISTWAVGDAAPEENGAPEDDAPVHVQVAAVARSRPDAVAVVAGDGRALTYAALDARAEGVARALRGVGVGPEVRVGVCLERGAGLVVALLGVMKAGGAYLPLDPAYPAERLRYMAEDAAVPVLLTDDRTRAALGEALGGLADGRAVLSLDALPDDAGADTGGSADEGSIDIGGGGGGADANPPVHAEPRGLAYVIYTSGSTGRPKGVMVEHRGAANLVRAQGRAFGVTARSRVLQFASSSFDASVSEIFVTLCAGAALHLLEDLDRRAGRALWTLLRDGGITHVTLPPSVAATLPGDEPLPDLHTLVVAGEACPPALAERWASRTRFINAYGPTEATVCASLHVVEPGDGARQPPIGRPIENVRTYVLGAGMQPVPAGVPGELYVGGAGVARGYGGRPGATAERFVPDPFGGAGERLYRTGDRVRWRPHHARTDALTHSRTDALTHSRTHLRTAVLEFLGRTDEQVKIRGLRIEPGEVEARLAEHPAVEQAAVAVRPGEDGEPRLVAYVVPASAETDSADSVDADSAAADDAELRRHLRASLPEWMLPAAFVRLDALPMGPGGKVDRAALPDPQPREGTDHTPPGTEQERLLAEIWSEVLGVERVGIHDDFFDIGGDSLKVLKVVAELEARAGVQMEAIRLFEHPTVASLAAHLHETQG</sequence>
<dbReference type="InterPro" id="IPR000873">
    <property type="entry name" value="AMP-dep_synth/lig_dom"/>
</dbReference>
<dbReference type="InterPro" id="IPR020806">
    <property type="entry name" value="PKS_PP-bd"/>
</dbReference>
<dbReference type="Gene3D" id="3.30.559.10">
    <property type="entry name" value="Chloramphenicol acetyltransferase-like domain"/>
    <property type="match status" value="1"/>
</dbReference>
<dbReference type="SMART" id="SM01294">
    <property type="entry name" value="PKS_PP_betabranch"/>
    <property type="match status" value="1"/>
</dbReference>
<feature type="domain" description="Carrier" evidence="6">
    <location>
        <begin position="1298"/>
        <end position="1373"/>
    </location>
</feature>
<dbReference type="InterPro" id="IPR009081">
    <property type="entry name" value="PP-bd_ACP"/>
</dbReference>
<dbReference type="GO" id="GO:0031177">
    <property type="term" value="F:phosphopantetheine binding"/>
    <property type="evidence" value="ECO:0007669"/>
    <property type="project" value="InterPro"/>
</dbReference>
<dbReference type="Pfam" id="PF00668">
    <property type="entry name" value="Condensation"/>
    <property type="match status" value="1"/>
</dbReference>
<evidence type="ECO:0000256" key="2">
    <source>
        <dbReference type="ARBA" id="ARBA00006432"/>
    </source>
</evidence>
<name>S5TNB2_9BACT</name>
<dbReference type="PROSITE" id="PS00455">
    <property type="entry name" value="AMP_BINDING"/>
    <property type="match status" value="1"/>
</dbReference>